<dbReference type="PANTHER" id="PTHR35093">
    <property type="entry name" value="OUTER MEMBRANE PROTEIN NMB0088-RELATED"/>
    <property type="match status" value="1"/>
</dbReference>
<keyword evidence="10" id="KW-1185">Reference proteome</keyword>
<dbReference type="Proteomes" id="UP000581189">
    <property type="component" value="Unassembled WGS sequence"/>
</dbReference>
<protein>
    <submittedName>
        <fullName evidence="9">Transporter</fullName>
    </submittedName>
</protein>
<evidence type="ECO:0000313" key="9">
    <source>
        <dbReference type="EMBL" id="MBB1520941.1"/>
    </source>
</evidence>
<dbReference type="GO" id="GO:0015483">
    <property type="term" value="F:long-chain fatty acid transporting porin activity"/>
    <property type="evidence" value="ECO:0007669"/>
    <property type="project" value="TreeGrafter"/>
</dbReference>
<sequence length="421" mass="45659">MKPNFPLTLLACLVALPIPALAGGLMLYEVGTDNVGLANAGAAARAQGPGTLASNVAGMALLSGTQVSGGAQLLHGNMRFEVDESTNVGGGDSGNSVEWIPAASLFVTHELGDGWSVGFANYGDFGLSVDYEDDWSGRYFLQDGGLMGMTFMPTVAYQLDEQWSFGLGLNAYYAMLTNELAVDNRNPHLGDGHAKYEADDWSYGASLGAIYSPRPGTRLGLSYTSEIDLEFEDKMELEGLGPLATNALQNRGVLDATTTLDMHVPQTLTFSVYHELDAQWALLASANWQDWSRFGEVGIDLDSNQPKSAALNANFKDTWHLSLGTQYRFDPRWMWTAGVGYDSSAVDDEDRSVTVPMAENWRFATGLTHALDEQTEVNVSYVFAWMGDMPVTQEKPNGTRVSGSFDGAWIQALSTSATWRF</sequence>
<keyword evidence="7" id="KW-0998">Cell outer membrane</keyword>
<evidence type="ECO:0000256" key="1">
    <source>
        <dbReference type="ARBA" id="ARBA00004571"/>
    </source>
</evidence>
<dbReference type="PANTHER" id="PTHR35093:SF8">
    <property type="entry name" value="OUTER MEMBRANE PROTEIN NMB0088-RELATED"/>
    <property type="match status" value="1"/>
</dbReference>
<dbReference type="Gene3D" id="2.40.160.60">
    <property type="entry name" value="Outer membrane protein transport protein (OMPP1/FadL/TodX)"/>
    <property type="match status" value="1"/>
</dbReference>
<keyword evidence="3" id="KW-1134">Transmembrane beta strand</keyword>
<accession>A0A7W4DE95</accession>
<comment type="similarity">
    <text evidence="2">Belongs to the OmpP1/FadL family.</text>
</comment>
<evidence type="ECO:0000256" key="4">
    <source>
        <dbReference type="ARBA" id="ARBA00022692"/>
    </source>
</evidence>
<keyword evidence="5 8" id="KW-0732">Signal</keyword>
<dbReference type="Pfam" id="PF03349">
    <property type="entry name" value="Toluene_X"/>
    <property type="match status" value="1"/>
</dbReference>
<evidence type="ECO:0000256" key="7">
    <source>
        <dbReference type="ARBA" id="ARBA00023237"/>
    </source>
</evidence>
<evidence type="ECO:0000256" key="6">
    <source>
        <dbReference type="ARBA" id="ARBA00023136"/>
    </source>
</evidence>
<feature type="chain" id="PRO_5030567424" evidence="8">
    <location>
        <begin position="23"/>
        <end position="421"/>
    </location>
</feature>
<reference evidence="9 10" key="1">
    <citation type="submission" date="2020-08" db="EMBL/GenBank/DDBJ databases">
        <authorList>
            <person name="Kim C.M."/>
        </authorList>
    </citation>
    <scope>NUCLEOTIDE SEQUENCE [LARGE SCALE GENOMIC DNA]</scope>
    <source>
        <strain evidence="9 10">SR9</strain>
    </source>
</reference>
<dbReference type="SUPFAM" id="SSF56935">
    <property type="entry name" value="Porins"/>
    <property type="match status" value="1"/>
</dbReference>
<organism evidence="9 10">
    <name type="scientific">Aquipseudomonas guryensis</name>
    <dbReference type="NCBI Taxonomy" id="2759165"/>
    <lineage>
        <taxon>Bacteria</taxon>
        <taxon>Pseudomonadati</taxon>
        <taxon>Pseudomonadota</taxon>
        <taxon>Gammaproteobacteria</taxon>
        <taxon>Pseudomonadales</taxon>
        <taxon>Pseudomonadaceae</taxon>
        <taxon>Aquipseudomonas</taxon>
    </lineage>
</organism>
<feature type="signal peptide" evidence="8">
    <location>
        <begin position="1"/>
        <end position="22"/>
    </location>
</feature>
<evidence type="ECO:0000256" key="5">
    <source>
        <dbReference type="ARBA" id="ARBA00022729"/>
    </source>
</evidence>
<keyword evidence="6" id="KW-0472">Membrane</keyword>
<dbReference type="InterPro" id="IPR005017">
    <property type="entry name" value="OMPP1/FadL/TodX"/>
</dbReference>
<dbReference type="EMBL" id="JACJFN010000004">
    <property type="protein sequence ID" value="MBB1520941.1"/>
    <property type="molecule type" value="Genomic_DNA"/>
</dbReference>
<comment type="subcellular location">
    <subcellularLocation>
        <location evidence="1">Cell outer membrane</location>
        <topology evidence="1">Multi-pass membrane protein</topology>
    </subcellularLocation>
</comment>
<evidence type="ECO:0000256" key="8">
    <source>
        <dbReference type="SAM" id="SignalP"/>
    </source>
</evidence>
<evidence type="ECO:0000313" key="10">
    <source>
        <dbReference type="Proteomes" id="UP000581189"/>
    </source>
</evidence>
<keyword evidence="4" id="KW-0812">Transmembrane</keyword>
<gene>
    <name evidence="9" type="ORF">H3H45_16980</name>
</gene>
<dbReference type="RefSeq" id="WP_182834875.1">
    <property type="nucleotide sequence ID" value="NZ_JACJFN010000004.1"/>
</dbReference>
<evidence type="ECO:0000256" key="2">
    <source>
        <dbReference type="ARBA" id="ARBA00008163"/>
    </source>
</evidence>
<evidence type="ECO:0000256" key="3">
    <source>
        <dbReference type="ARBA" id="ARBA00022452"/>
    </source>
</evidence>
<name>A0A7W4DE95_9GAMM</name>
<dbReference type="GO" id="GO:0009279">
    <property type="term" value="C:cell outer membrane"/>
    <property type="evidence" value="ECO:0007669"/>
    <property type="project" value="UniProtKB-SubCell"/>
</dbReference>
<comment type="caution">
    <text evidence="9">The sequence shown here is derived from an EMBL/GenBank/DDBJ whole genome shotgun (WGS) entry which is preliminary data.</text>
</comment>
<proteinExistence type="inferred from homology"/>
<dbReference type="AlphaFoldDB" id="A0A7W4DE95"/>